<accession>A0A9D1PFT0</accession>
<evidence type="ECO:0000256" key="3">
    <source>
        <dbReference type="ARBA" id="ARBA00023012"/>
    </source>
</evidence>
<dbReference type="InterPro" id="IPR011006">
    <property type="entry name" value="CheY-like_superfamily"/>
</dbReference>
<evidence type="ECO:0000313" key="13">
    <source>
        <dbReference type="Proteomes" id="UP000886814"/>
    </source>
</evidence>
<dbReference type="SMART" id="SM00862">
    <property type="entry name" value="Trans_reg_C"/>
    <property type="match status" value="1"/>
</dbReference>
<dbReference type="EMBL" id="DXIQ01000110">
    <property type="protein sequence ID" value="HIV40353.1"/>
    <property type="molecule type" value="Genomic_DNA"/>
</dbReference>
<proteinExistence type="predicted"/>
<dbReference type="InterPro" id="IPR039420">
    <property type="entry name" value="WalR-like"/>
</dbReference>
<dbReference type="SUPFAM" id="SSF46894">
    <property type="entry name" value="C-terminal effector domain of the bipartite response regulators"/>
    <property type="match status" value="1"/>
</dbReference>
<evidence type="ECO:0000256" key="6">
    <source>
        <dbReference type="ARBA" id="ARBA00023163"/>
    </source>
</evidence>
<dbReference type="GO" id="GO:0032993">
    <property type="term" value="C:protein-DNA complex"/>
    <property type="evidence" value="ECO:0007669"/>
    <property type="project" value="TreeGrafter"/>
</dbReference>
<feature type="domain" description="OmpR/PhoB-type" evidence="11">
    <location>
        <begin position="125"/>
        <end position="223"/>
    </location>
</feature>
<evidence type="ECO:0000256" key="2">
    <source>
        <dbReference type="ARBA" id="ARBA00022553"/>
    </source>
</evidence>
<dbReference type="Gene3D" id="1.10.10.10">
    <property type="entry name" value="Winged helix-like DNA-binding domain superfamily/Winged helix DNA-binding domain"/>
    <property type="match status" value="1"/>
</dbReference>
<evidence type="ECO:0000313" key="12">
    <source>
        <dbReference type="EMBL" id="HIV40353.1"/>
    </source>
</evidence>
<dbReference type="AlphaFoldDB" id="A0A9D1PFT0"/>
<keyword evidence="6" id="KW-0804">Transcription</keyword>
<dbReference type="InterPro" id="IPR036388">
    <property type="entry name" value="WH-like_DNA-bd_sf"/>
</dbReference>
<dbReference type="SUPFAM" id="SSF52172">
    <property type="entry name" value="CheY-like"/>
    <property type="match status" value="1"/>
</dbReference>
<dbReference type="InterPro" id="IPR001789">
    <property type="entry name" value="Sig_transdc_resp-reg_receiver"/>
</dbReference>
<dbReference type="Gene3D" id="3.40.50.2300">
    <property type="match status" value="1"/>
</dbReference>
<keyword evidence="3" id="KW-0902">Two-component regulatory system</keyword>
<protein>
    <recommendedName>
        <fullName evidence="1">Stage 0 sporulation protein A homolog</fullName>
    </recommendedName>
</protein>
<dbReference type="GO" id="GO:0000976">
    <property type="term" value="F:transcription cis-regulatory region binding"/>
    <property type="evidence" value="ECO:0007669"/>
    <property type="project" value="TreeGrafter"/>
</dbReference>
<keyword evidence="4" id="KW-0805">Transcription regulation</keyword>
<dbReference type="SMART" id="SM00448">
    <property type="entry name" value="REC"/>
    <property type="match status" value="1"/>
</dbReference>
<dbReference type="GO" id="GO:0005829">
    <property type="term" value="C:cytosol"/>
    <property type="evidence" value="ECO:0007669"/>
    <property type="project" value="TreeGrafter"/>
</dbReference>
<evidence type="ECO:0000256" key="7">
    <source>
        <dbReference type="ARBA" id="ARBA00024867"/>
    </source>
</evidence>
<evidence type="ECO:0000256" key="4">
    <source>
        <dbReference type="ARBA" id="ARBA00023015"/>
    </source>
</evidence>
<keyword evidence="5 9" id="KW-0238">DNA-binding</keyword>
<keyword evidence="2 8" id="KW-0597">Phosphoprotein</keyword>
<dbReference type="PROSITE" id="PS51755">
    <property type="entry name" value="OMPR_PHOB"/>
    <property type="match status" value="1"/>
</dbReference>
<dbReference type="InterPro" id="IPR016032">
    <property type="entry name" value="Sig_transdc_resp-reg_C-effctor"/>
</dbReference>
<gene>
    <name evidence="12" type="ORF">H9747_15390</name>
</gene>
<dbReference type="PANTHER" id="PTHR48111">
    <property type="entry name" value="REGULATOR OF RPOS"/>
    <property type="match status" value="1"/>
</dbReference>
<reference evidence="12" key="2">
    <citation type="submission" date="2021-04" db="EMBL/GenBank/DDBJ databases">
        <authorList>
            <person name="Gilroy R."/>
        </authorList>
    </citation>
    <scope>NUCLEOTIDE SEQUENCE</scope>
    <source>
        <strain evidence="12">CHK195-9823</strain>
    </source>
</reference>
<dbReference type="Gene3D" id="6.10.250.690">
    <property type="match status" value="1"/>
</dbReference>
<dbReference type="PANTHER" id="PTHR48111:SF22">
    <property type="entry name" value="REGULATOR OF RPOS"/>
    <property type="match status" value="1"/>
</dbReference>
<dbReference type="Proteomes" id="UP000886814">
    <property type="component" value="Unassembled WGS sequence"/>
</dbReference>
<evidence type="ECO:0000259" key="10">
    <source>
        <dbReference type="PROSITE" id="PS50110"/>
    </source>
</evidence>
<dbReference type="PROSITE" id="PS50110">
    <property type="entry name" value="RESPONSE_REGULATORY"/>
    <property type="match status" value="1"/>
</dbReference>
<evidence type="ECO:0000256" key="1">
    <source>
        <dbReference type="ARBA" id="ARBA00018672"/>
    </source>
</evidence>
<evidence type="ECO:0000256" key="9">
    <source>
        <dbReference type="PROSITE-ProRule" id="PRU01091"/>
    </source>
</evidence>
<reference evidence="12" key="1">
    <citation type="journal article" date="2021" name="PeerJ">
        <title>Extensive microbial diversity within the chicken gut microbiome revealed by metagenomics and culture.</title>
        <authorList>
            <person name="Gilroy R."/>
            <person name="Ravi A."/>
            <person name="Getino M."/>
            <person name="Pursley I."/>
            <person name="Horton D.L."/>
            <person name="Alikhan N.F."/>
            <person name="Baker D."/>
            <person name="Gharbi K."/>
            <person name="Hall N."/>
            <person name="Watson M."/>
            <person name="Adriaenssens E.M."/>
            <person name="Foster-Nyarko E."/>
            <person name="Jarju S."/>
            <person name="Secka A."/>
            <person name="Antonio M."/>
            <person name="Oren A."/>
            <person name="Chaudhuri R.R."/>
            <person name="La Ragione R."/>
            <person name="Hildebrand F."/>
            <person name="Pallen M.J."/>
        </authorList>
    </citation>
    <scope>NUCLEOTIDE SEQUENCE</scope>
    <source>
        <strain evidence="12">CHK195-9823</strain>
    </source>
</reference>
<feature type="domain" description="Response regulatory" evidence="10">
    <location>
        <begin position="2"/>
        <end position="116"/>
    </location>
</feature>
<dbReference type="GO" id="GO:0006355">
    <property type="term" value="P:regulation of DNA-templated transcription"/>
    <property type="evidence" value="ECO:0007669"/>
    <property type="project" value="InterPro"/>
</dbReference>
<dbReference type="CDD" id="cd00383">
    <property type="entry name" value="trans_reg_C"/>
    <property type="match status" value="1"/>
</dbReference>
<dbReference type="GO" id="GO:0000156">
    <property type="term" value="F:phosphorelay response regulator activity"/>
    <property type="evidence" value="ECO:0007669"/>
    <property type="project" value="TreeGrafter"/>
</dbReference>
<dbReference type="Pfam" id="PF00072">
    <property type="entry name" value="Response_reg"/>
    <property type="match status" value="1"/>
</dbReference>
<evidence type="ECO:0000259" key="11">
    <source>
        <dbReference type="PROSITE" id="PS51755"/>
    </source>
</evidence>
<sequence length="227" mass="25968">MRILLVEDDKDLCQALLIHFKDQGYDTDICNNGTDGLFYALQNVYDLMILDRMLPELDGLTLLNTIRKRGIQTPVILATAMDSLDDKIHGLDEGADDYITKPFAPEELLARIRALTRRPRQLQAPGKLIWKDLAFDPQKLELSCGKNTLSLSKKEAGLMEYFLKNPEQCLKRAVLLSYVWGADTEVEEGNLDNYIYFLRRRLRTLKTKAKITTVHGVGYKLETEEET</sequence>
<comment type="function">
    <text evidence="7">May play the central regulatory role in sporulation. It may be an element of the effector pathway responsible for the activation of sporulation genes in response to nutritional stress. Spo0A may act in concert with spo0H (a sigma factor) to control the expression of some genes that are critical to the sporulation process.</text>
</comment>
<dbReference type="InterPro" id="IPR001867">
    <property type="entry name" value="OmpR/PhoB-type_DNA-bd"/>
</dbReference>
<dbReference type="Pfam" id="PF00486">
    <property type="entry name" value="Trans_reg_C"/>
    <property type="match status" value="1"/>
</dbReference>
<evidence type="ECO:0000256" key="8">
    <source>
        <dbReference type="PROSITE-ProRule" id="PRU00169"/>
    </source>
</evidence>
<organism evidence="12 13">
    <name type="scientific">Candidatus Blautia stercorigallinarum</name>
    <dbReference type="NCBI Taxonomy" id="2838501"/>
    <lineage>
        <taxon>Bacteria</taxon>
        <taxon>Bacillati</taxon>
        <taxon>Bacillota</taxon>
        <taxon>Clostridia</taxon>
        <taxon>Lachnospirales</taxon>
        <taxon>Lachnospiraceae</taxon>
        <taxon>Blautia</taxon>
    </lineage>
</organism>
<feature type="DNA-binding region" description="OmpR/PhoB-type" evidence="9">
    <location>
        <begin position="125"/>
        <end position="223"/>
    </location>
</feature>
<name>A0A9D1PFT0_9FIRM</name>
<comment type="caution">
    <text evidence="12">The sequence shown here is derived from an EMBL/GenBank/DDBJ whole genome shotgun (WGS) entry which is preliminary data.</text>
</comment>
<evidence type="ECO:0000256" key="5">
    <source>
        <dbReference type="ARBA" id="ARBA00023125"/>
    </source>
</evidence>
<feature type="modified residue" description="4-aspartylphosphate" evidence="8">
    <location>
        <position position="51"/>
    </location>
</feature>